<keyword evidence="2" id="KW-0963">Cytoplasm</keyword>
<keyword evidence="11" id="KW-1185">Reference proteome</keyword>
<evidence type="ECO:0000256" key="2">
    <source>
        <dbReference type="ARBA" id="ARBA00022490"/>
    </source>
</evidence>
<dbReference type="PROSITE" id="PS00198">
    <property type="entry name" value="4FE4S_FER_1"/>
    <property type="match status" value="1"/>
</dbReference>
<evidence type="ECO:0000313" key="11">
    <source>
        <dbReference type="Proteomes" id="UP000248706"/>
    </source>
</evidence>
<dbReference type="GO" id="GO:0052693">
    <property type="term" value="F:epoxyqueuosine reductase activity"/>
    <property type="evidence" value="ECO:0007669"/>
    <property type="project" value="TreeGrafter"/>
</dbReference>
<evidence type="ECO:0000256" key="4">
    <source>
        <dbReference type="ARBA" id="ARBA00022723"/>
    </source>
</evidence>
<dbReference type="InterPro" id="IPR016024">
    <property type="entry name" value="ARM-type_fold"/>
</dbReference>
<organism evidence="10 11">
    <name type="scientific">Thermogemmatispora tikiterensis</name>
    <dbReference type="NCBI Taxonomy" id="1825093"/>
    <lineage>
        <taxon>Bacteria</taxon>
        <taxon>Bacillati</taxon>
        <taxon>Chloroflexota</taxon>
        <taxon>Ktedonobacteria</taxon>
        <taxon>Thermogemmatisporales</taxon>
        <taxon>Thermogemmatisporaceae</taxon>
        <taxon>Thermogemmatispora</taxon>
    </lineage>
</organism>
<dbReference type="Gene3D" id="3.30.70.20">
    <property type="match status" value="1"/>
</dbReference>
<protein>
    <submittedName>
        <fullName evidence="10">tRNA epoxyqueuosine(34) reductase QueG</fullName>
    </submittedName>
</protein>
<gene>
    <name evidence="10" type="ORF">A4R35_17995</name>
</gene>
<evidence type="ECO:0000256" key="1">
    <source>
        <dbReference type="ARBA" id="ARBA00022485"/>
    </source>
</evidence>
<evidence type="ECO:0000256" key="6">
    <source>
        <dbReference type="ARBA" id="ARBA00023002"/>
    </source>
</evidence>
<dbReference type="PANTHER" id="PTHR30002">
    <property type="entry name" value="EPOXYQUEUOSINE REDUCTASE"/>
    <property type="match status" value="1"/>
</dbReference>
<dbReference type="InterPro" id="IPR013542">
    <property type="entry name" value="QueG_DUF1730"/>
</dbReference>
<dbReference type="SUPFAM" id="SSF48371">
    <property type="entry name" value="ARM repeat"/>
    <property type="match status" value="1"/>
</dbReference>
<comment type="caution">
    <text evidence="10">The sequence shown here is derived from an EMBL/GenBank/DDBJ whole genome shotgun (WGS) entry which is preliminary data.</text>
</comment>
<dbReference type="PANTHER" id="PTHR30002:SF4">
    <property type="entry name" value="EPOXYQUEUOSINE REDUCTASE"/>
    <property type="match status" value="1"/>
</dbReference>
<keyword evidence="3" id="KW-0819">tRNA processing</keyword>
<reference evidence="10 11" key="1">
    <citation type="submission" date="2016-08" db="EMBL/GenBank/DDBJ databases">
        <title>Analysis of Carbohydrate Active Enzymes in Thermogemmatispora T81 Reveals Carbohydrate Degradation Ability.</title>
        <authorList>
            <person name="Tomazini A."/>
            <person name="Lal S."/>
            <person name="Stott M."/>
            <person name="Henrissat B."/>
            <person name="Polikarpov I."/>
            <person name="Sparling R."/>
            <person name="Levin D.B."/>
        </authorList>
    </citation>
    <scope>NUCLEOTIDE SEQUENCE [LARGE SCALE GENOMIC DNA]</scope>
    <source>
        <strain evidence="10 11">T81</strain>
    </source>
</reference>
<dbReference type="GO" id="GO:0008616">
    <property type="term" value="P:tRNA queuosine(34) biosynthetic process"/>
    <property type="evidence" value="ECO:0007669"/>
    <property type="project" value="UniProtKB-KW"/>
</dbReference>
<dbReference type="GO" id="GO:0051539">
    <property type="term" value="F:4 iron, 4 sulfur cluster binding"/>
    <property type="evidence" value="ECO:0007669"/>
    <property type="project" value="UniProtKB-KW"/>
</dbReference>
<evidence type="ECO:0000256" key="7">
    <source>
        <dbReference type="ARBA" id="ARBA00023004"/>
    </source>
</evidence>
<name>A0A328VTJ3_9CHLR</name>
<dbReference type="InterPro" id="IPR004453">
    <property type="entry name" value="QueG"/>
</dbReference>
<dbReference type="Pfam" id="PF13646">
    <property type="entry name" value="HEAT_2"/>
    <property type="match status" value="1"/>
</dbReference>
<feature type="domain" description="4Fe-4S ferredoxin-type" evidence="9">
    <location>
        <begin position="182"/>
        <end position="211"/>
    </location>
</feature>
<dbReference type="NCBIfam" id="TIGR00276">
    <property type="entry name" value="tRNA epoxyqueuosine(34) reductase QueG"/>
    <property type="match status" value="1"/>
</dbReference>
<dbReference type="InterPro" id="IPR011989">
    <property type="entry name" value="ARM-like"/>
</dbReference>
<dbReference type="Pfam" id="PF13484">
    <property type="entry name" value="Fer4_16"/>
    <property type="match status" value="1"/>
</dbReference>
<evidence type="ECO:0000259" key="9">
    <source>
        <dbReference type="PROSITE" id="PS51379"/>
    </source>
</evidence>
<proteinExistence type="predicted"/>
<keyword evidence="5" id="KW-0671">Queuosine biosynthesis</keyword>
<dbReference type="InterPro" id="IPR017896">
    <property type="entry name" value="4Fe4S_Fe-S-bd"/>
</dbReference>
<dbReference type="Proteomes" id="UP000248706">
    <property type="component" value="Unassembled WGS sequence"/>
</dbReference>
<keyword evidence="8" id="KW-0411">Iron-sulfur</keyword>
<dbReference type="InterPro" id="IPR017900">
    <property type="entry name" value="4Fe4S_Fe_S_CS"/>
</dbReference>
<dbReference type="AlphaFoldDB" id="A0A328VTJ3"/>
<dbReference type="InterPro" id="IPR004155">
    <property type="entry name" value="PBS_lyase_HEAT"/>
</dbReference>
<dbReference type="Pfam" id="PF08331">
    <property type="entry name" value="QueG_DUF1730"/>
    <property type="match status" value="1"/>
</dbReference>
<evidence type="ECO:0000256" key="3">
    <source>
        <dbReference type="ARBA" id="ARBA00022694"/>
    </source>
</evidence>
<dbReference type="SUPFAM" id="SSF46548">
    <property type="entry name" value="alpha-helical ferredoxin"/>
    <property type="match status" value="1"/>
</dbReference>
<evidence type="ECO:0000313" key="10">
    <source>
        <dbReference type="EMBL" id="RAQ97435.1"/>
    </source>
</evidence>
<dbReference type="EMBL" id="MCIF01000002">
    <property type="protein sequence ID" value="RAQ97435.1"/>
    <property type="molecule type" value="Genomic_DNA"/>
</dbReference>
<evidence type="ECO:0000256" key="8">
    <source>
        <dbReference type="ARBA" id="ARBA00023014"/>
    </source>
</evidence>
<keyword evidence="1" id="KW-0004">4Fe-4S</keyword>
<dbReference type="Gene3D" id="1.25.10.10">
    <property type="entry name" value="Leucine-rich Repeat Variant"/>
    <property type="match status" value="1"/>
</dbReference>
<dbReference type="SMART" id="SM00567">
    <property type="entry name" value="EZ_HEAT"/>
    <property type="match status" value="2"/>
</dbReference>
<evidence type="ECO:0000256" key="5">
    <source>
        <dbReference type="ARBA" id="ARBA00022785"/>
    </source>
</evidence>
<keyword evidence="7" id="KW-0408">Iron</keyword>
<accession>A0A328VTJ3</accession>
<dbReference type="GO" id="GO:0046872">
    <property type="term" value="F:metal ion binding"/>
    <property type="evidence" value="ECO:0007669"/>
    <property type="project" value="UniProtKB-KW"/>
</dbReference>
<keyword evidence="6" id="KW-0560">Oxidoreductase</keyword>
<dbReference type="PROSITE" id="PS51379">
    <property type="entry name" value="4FE4S_FER_2"/>
    <property type="match status" value="1"/>
</dbReference>
<sequence>MLDAAPIKAYGYELGFDLVQITGAEAFPETERVIKERIAAGLMDGLPWFTSERAEVSCHPDALLPEARSIIALAMSYLSEPPEEPEDDQPRGRISRYAWGEDYHEIIKPKLKQFADWLREYARREAGQELEARLFVDTGRMVDRAVAQRAGIGWYGKNTTILTRGWGSWVFLAEIVTNLPLPADEPLQANCGKCERCLHACPTGALPAPYVLDNRRCISYLTIELRGSIPLELRPLMGNLIFGCDICQEVCPVNQVVEKRLGLRQAERAVEQAGDGKTEAATVRSKQRPQMWLRRRDEFRPRPQVGGVPELIPLLALSEEEFRARFRHTPIWRAKRRGLLRNVCVALGNLGDRRAVPALIQALWDAEALVRGHAAWALGCIGGEEARRALTERLEQEEDPEVRQEILQALTMLDGKN</sequence>
<keyword evidence="4" id="KW-0479">Metal-binding</keyword>